<reference evidence="5" key="1">
    <citation type="submission" date="2016-06" db="EMBL/GenBank/DDBJ databases">
        <title>NZP2037 Pacbio-Illumina hybrid assembly.</title>
        <authorList>
            <person name="Ramsay J.P."/>
        </authorList>
    </citation>
    <scope>NUCLEOTIDE SEQUENCE [LARGE SCALE GENOMIC DNA]</scope>
    <source>
        <strain evidence="5">R7ANS::ICEMlSym2042</strain>
    </source>
</reference>
<dbReference type="EMBL" id="LZTJ01000012">
    <property type="protein sequence ID" value="OBP77669.1"/>
    <property type="molecule type" value="Genomic_DNA"/>
</dbReference>
<dbReference type="InterPro" id="IPR016181">
    <property type="entry name" value="Acyl_CoA_acyltransferase"/>
</dbReference>
<dbReference type="InterPro" id="IPR021770">
    <property type="entry name" value="DUF3335"/>
</dbReference>
<dbReference type="OrthoDB" id="9803233at2"/>
<dbReference type="Pfam" id="PF11814">
    <property type="entry name" value="DUF3335"/>
    <property type="match status" value="1"/>
</dbReference>
<dbReference type="Pfam" id="PF00583">
    <property type="entry name" value="Acetyltransf_1"/>
    <property type="match status" value="1"/>
</dbReference>
<dbReference type="InterPro" id="IPR050832">
    <property type="entry name" value="Bact_Acetyltransf"/>
</dbReference>
<evidence type="ECO:0000256" key="1">
    <source>
        <dbReference type="ARBA" id="ARBA00022679"/>
    </source>
</evidence>
<dbReference type="PROSITE" id="PS51186">
    <property type="entry name" value="GNAT"/>
    <property type="match status" value="1"/>
</dbReference>
<dbReference type="InterPro" id="IPR000182">
    <property type="entry name" value="GNAT_dom"/>
</dbReference>
<evidence type="ECO:0000259" key="3">
    <source>
        <dbReference type="PROSITE" id="PS51186"/>
    </source>
</evidence>
<protein>
    <submittedName>
        <fullName evidence="4">GCN5 family acetyltransferase</fullName>
    </submittedName>
</protein>
<dbReference type="GeneID" id="66685008"/>
<dbReference type="GO" id="GO:0016747">
    <property type="term" value="F:acyltransferase activity, transferring groups other than amino-acyl groups"/>
    <property type="evidence" value="ECO:0007669"/>
    <property type="project" value="InterPro"/>
</dbReference>
<evidence type="ECO:0000313" key="4">
    <source>
        <dbReference type="EMBL" id="OBP77669.1"/>
    </source>
</evidence>
<dbReference type="PANTHER" id="PTHR43877">
    <property type="entry name" value="AMINOALKYLPHOSPHONATE N-ACETYLTRANSFERASE-RELATED-RELATED"/>
    <property type="match status" value="1"/>
</dbReference>
<gene>
    <name evidence="4" type="ORF">BAE39_13205</name>
</gene>
<dbReference type="Proteomes" id="UP000093748">
    <property type="component" value="Unassembled WGS sequence"/>
</dbReference>
<sequence>MPAEIRTARASDVDDLAAIEKAVFSSDRISRRSFRLFIERETAETLVAEVDGRVAGYAIVLFRKGSGVARLYSIAVGPFFGALGIGRQLLTAAEEAAFEHDRMMLRLEVREDNGRAIHIYEQAGYRKIGREPGYYEDGATALRYEKTLRGDLPVATRVPFYQQTCEFTCGPCCLMMAMANFDRGFVPDPVMEIRLWREATTVFMMSGPGGCEPFGLAVSGYESGLAAEIFVSFYGALFLQSVRSEDKRRVMELAQVDFRRRAELYGIPVNYRPFTLDDIRTAISEGKLVLVLISGFLMFGKKVPHWVLAIGDDGDHILIHDPWVEDERQETILDAANIPVPYGIFMNMAQFGRDGLRAAITLGKRDTQ</sequence>
<dbReference type="AlphaFoldDB" id="A0A1A5IEL1"/>
<keyword evidence="1 4" id="KW-0808">Transferase</keyword>
<keyword evidence="2" id="KW-0012">Acyltransferase</keyword>
<accession>A0A1A5IEL1</accession>
<dbReference type="RefSeq" id="WP_032933235.1">
    <property type="nucleotide sequence ID" value="NZ_LZTH01000012.1"/>
</dbReference>
<organism evidence="4 5">
    <name type="scientific">Rhizobium loti</name>
    <name type="common">Mesorhizobium loti</name>
    <dbReference type="NCBI Taxonomy" id="381"/>
    <lineage>
        <taxon>Bacteria</taxon>
        <taxon>Pseudomonadati</taxon>
        <taxon>Pseudomonadota</taxon>
        <taxon>Alphaproteobacteria</taxon>
        <taxon>Hyphomicrobiales</taxon>
        <taxon>Phyllobacteriaceae</taxon>
        <taxon>Mesorhizobium</taxon>
    </lineage>
</organism>
<evidence type="ECO:0000256" key="2">
    <source>
        <dbReference type="ARBA" id="ARBA00023315"/>
    </source>
</evidence>
<comment type="caution">
    <text evidence="4">The sequence shown here is derived from an EMBL/GenBank/DDBJ whole genome shotgun (WGS) entry which is preliminary data.</text>
</comment>
<dbReference type="CDD" id="cd04301">
    <property type="entry name" value="NAT_SF"/>
    <property type="match status" value="1"/>
</dbReference>
<name>A0A1A5IEL1_RHILI</name>
<dbReference type="Gene3D" id="3.40.630.30">
    <property type="match status" value="1"/>
</dbReference>
<dbReference type="SUPFAM" id="SSF55729">
    <property type="entry name" value="Acyl-CoA N-acyltransferases (Nat)"/>
    <property type="match status" value="1"/>
</dbReference>
<evidence type="ECO:0000313" key="5">
    <source>
        <dbReference type="Proteomes" id="UP000093748"/>
    </source>
</evidence>
<proteinExistence type="predicted"/>
<feature type="domain" description="N-acetyltransferase" evidence="3">
    <location>
        <begin position="3"/>
        <end position="149"/>
    </location>
</feature>